<keyword evidence="3" id="KW-1185">Reference proteome</keyword>
<gene>
    <name evidence="2" type="ORF">HHK36_011436</name>
</gene>
<feature type="compositionally biased region" description="Polar residues" evidence="1">
    <location>
        <begin position="61"/>
        <end position="94"/>
    </location>
</feature>
<dbReference type="Proteomes" id="UP000655225">
    <property type="component" value="Unassembled WGS sequence"/>
</dbReference>
<name>A0A834Z9A6_TETSI</name>
<accession>A0A834Z9A6</accession>
<reference evidence="2 3" key="1">
    <citation type="submission" date="2020-04" db="EMBL/GenBank/DDBJ databases">
        <title>Plant Genome Project.</title>
        <authorList>
            <person name="Zhang R.-G."/>
        </authorList>
    </citation>
    <scope>NUCLEOTIDE SEQUENCE [LARGE SCALE GENOMIC DNA]</scope>
    <source>
        <strain evidence="2">YNK0</strain>
        <tissue evidence="2">Leaf</tissue>
    </source>
</reference>
<evidence type="ECO:0000256" key="1">
    <source>
        <dbReference type="SAM" id="MobiDB-lite"/>
    </source>
</evidence>
<proteinExistence type="predicted"/>
<comment type="caution">
    <text evidence="2">The sequence shown here is derived from an EMBL/GenBank/DDBJ whole genome shotgun (WGS) entry which is preliminary data.</text>
</comment>
<evidence type="ECO:0000313" key="2">
    <source>
        <dbReference type="EMBL" id="KAF8403334.1"/>
    </source>
</evidence>
<evidence type="ECO:0000313" key="3">
    <source>
        <dbReference type="Proteomes" id="UP000655225"/>
    </source>
</evidence>
<feature type="region of interest" description="Disordered" evidence="1">
    <location>
        <begin position="42"/>
        <end position="94"/>
    </location>
</feature>
<organism evidence="2 3">
    <name type="scientific">Tetracentron sinense</name>
    <name type="common">Spur-leaf</name>
    <dbReference type="NCBI Taxonomy" id="13715"/>
    <lineage>
        <taxon>Eukaryota</taxon>
        <taxon>Viridiplantae</taxon>
        <taxon>Streptophyta</taxon>
        <taxon>Embryophyta</taxon>
        <taxon>Tracheophyta</taxon>
        <taxon>Spermatophyta</taxon>
        <taxon>Magnoliopsida</taxon>
        <taxon>Trochodendrales</taxon>
        <taxon>Trochodendraceae</taxon>
        <taxon>Tetracentron</taxon>
    </lineage>
</organism>
<dbReference type="EMBL" id="JABCRI010000007">
    <property type="protein sequence ID" value="KAF8403334.1"/>
    <property type="molecule type" value="Genomic_DNA"/>
</dbReference>
<dbReference type="OrthoDB" id="1750383at2759"/>
<dbReference type="AlphaFoldDB" id="A0A834Z9A6"/>
<protein>
    <submittedName>
        <fullName evidence="2">Uncharacterized protein</fullName>
    </submittedName>
</protein>
<sequence length="117" mass="13209">MVEYRAIEGEATTSSSAIPKLRHEISLCRVYVKSGCLRAFDRRPSAATTRETPIHQAHNDGATTSQQNPLPVEKTSSTHNLLSGNNDNHPLQTGESTDWDMSYLLQPLWEWEELEWA</sequence>